<name>D1PXS8_9BACT</name>
<evidence type="ECO:0000256" key="1">
    <source>
        <dbReference type="ARBA" id="ARBA00010613"/>
    </source>
</evidence>
<dbReference type="AlphaFoldDB" id="D1PXS8"/>
<evidence type="ECO:0000256" key="5">
    <source>
        <dbReference type="ARBA" id="ARBA00072139"/>
    </source>
</evidence>
<protein>
    <recommendedName>
        <fullName evidence="5">Omega-amidase YafV</fullName>
        <ecNumber evidence="3">3.5.1.3</ecNumber>
    </recommendedName>
</protein>
<dbReference type="GO" id="GO:0050152">
    <property type="term" value="F:omega-amidase activity"/>
    <property type="evidence" value="ECO:0007669"/>
    <property type="project" value="UniProtKB-EC"/>
</dbReference>
<comment type="similarity">
    <text evidence="1">Belongs to the carbon-nitrogen hydrolase superfamily. NIT1/NIT2 family.</text>
</comment>
<dbReference type="Pfam" id="PF00795">
    <property type="entry name" value="CN_hydrolase"/>
    <property type="match status" value="1"/>
</dbReference>
<gene>
    <name evidence="7" type="primary">yafV</name>
    <name evidence="7" type="ORF">HMPREF0645_1763</name>
</gene>
<feature type="domain" description="CN hydrolase" evidence="6">
    <location>
        <begin position="15"/>
        <end position="244"/>
    </location>
</feature>
<dbReference type="NCBIfam" id="NF007757">
    <property type="entry name" value="PRK10438.1"/>
    <property type="match status" value="1"/>
</dbReference>
<keyword evidence="8" id="KW-1185">Reference proteome</keyword>
<dbReference type="PANTHER" id="PTHR47799">
    <property type="entry name" value="OMEGA-AMIDASE YAFV"/>
    <property type="match status" value="1"/>
</dbReference>
<accession>D1PXS8</accession>
<dbReference type="Proteomes" id="UP000003160">
    <property type="component" value="Unassembled WGS sequence"/>
</dbReference>
<dbReference type="InterPro" id="IPR001110">
    <property type="entry name" value="UPF0012_CS"/>
</dbReference>
<dbReference type="PROSITE" id="PS01227">
    <property type="entry name" value="UPF0012"/>
    <property type="match status" value="1"/>
</dbReference>
<dbReference type="FunFam" id="3.60.110.10:FF:000004">
    <property type="entry name" value="Carbon-nitrogen hydrolase"/>
    <property type="match status" value="1"/>
</dbReference>
<keyword evidence="2 7" id="KW-0378">Hydrolase</keyword>
<dbReference type="EMBL" id="ACKS01000072">
    <property type="protein sequence ID" value="EFA43749.1"/>
    <property type="molecule type" value="Genomic_DNA"/>
</dbReference>
<proteinExistence type="inferred from homology"/>
<dbReference type="SUPFAM" id="SSF56317">
    <property type="entry name" value="Carbon-nitrogen hydrolase"/>
    <property type="match status" value="1"/>
</dbReference>
<dbReference type="PROSITE" id="PS50263">
    <property type="entry name" value="CN_HYDROLASE"/>
    <property type="match status" value="1"/>
</dbReference>
<dbReference type="InterPro" id="IPR003010">
    <property type="entry name" value="C-N_Hydrolase"/>
</dbReference>
<dbReference type="InterPro" id="IPR052737">
    <property type="entry name" value="Omega-amidase_YafV"/>
</dbReference>
<dbReference type="InterPro" id="IPR036526">
    <property type="entry name" value="C-N_Hydrolase_sf"/>
</dbReference>
<dbReference type="EC" id="3.5.1.3" evidence="3"/>
<comment type="catalytic activity">
    <reaction evidence="4">
        <text>a monoamide of a dicarboxylate + H2O = a dicarboxylate + NH4(+)</text>
        <dbReference type="Rhea" id="RHEA:11716"/>
        <dbReference type="ChEBI" id="CHEBI:15377"/>
        <dbReference type="ChEBI" id="CHEBI:28938"/>
        <dbReference type="ChEBI" id="CHEBI:28965"/>
        <dbReference type="ChEBI" id="CHEBI:77450"/>
        <dbReference type="EC" id="3.5.1.3"/>
    </reaction>
</comment>
<evidence type="ECO:0000256" key="4">
    <source>
        <dbReference type="ARBA" id="ARBA00052904"/>
    </source>
</evidence>
<reference evidence="7 8" key="1">
    <citation type="submission" date="2009-10" db="EMBL/GenBank/DDBJ databases">
        <authorList>
            <person name="Qin X."/>
            <person name="Bachman B."/>
            <person name="Battles P."/>
            <person name="Bell A."/>
            <person name="Bess C."/>
            <person name="Bickham C."/>
            <person name="Chaboub L."/>
            <person name="Chen D."/>
            <person name="Coyle M."/>
            <person name="Deiros D.R."/>
            <person name="Dinh H."/>
            <person name="Forbes L."/>
            <person name="Fowler G."/>
            <person name="Francisco L."/>
            <person name="Fu Q."/>
            <person name="Gubbala S."/>
            <person name="Hale W."/>
            <person name="Han Y."/>
            <person name="Hemphill L."/>
            <person name="Highlander S.K."/>
            <person name="Hirani K."/>
            <person name="Hogues M."/>
            <person name="Jackson L."/>
            <person name="Jakkamsetti A."/>
            <person name="Javaid M."/>
            <person name="Jiang H."/>
            <person name="Korchina V."/>
            <person name="Kovar C."/>
            <person name="Lara F."/>
            <person name="Lee S."/>
            <person name="Mata R."/>
            <person name="Mathew T."/>
            <person name="Moen C."/>
            <person name="Morales K."/>
            <person name="Munidasa M."/>
            <person name="Nazareth L."/>
            <person name="Ngo R."/>
            <person name="Nguyen L."/>
            <person name="Okwuonu G."/>
            <person name="Ongeri F."/>
            <person name="Patil S."/>
            <person name="Petrosino J."/>
            <person name="Pham C."/>
            <person name="Pham P."/>
            <person name="Pu L.-L."/>
            <person name="Puazo M."/>
            <person name="Raj R."/>
            <person name="Reid J."/>
            <person name="Rouhana J."/>
            <person name="Saada N."/>
            <person name="Shang Y."/>
            <person name="Simmons D."/>
            <person name="Thornton R."/>
            <person name="Warren J."/>
            <person name="Weissenberger G."/>
            <person name="Zhang J."/>
            <person name="Zhang L."/>
            <person name="Zhou C."/>
            <person name="Zhu D."/>
            <person name="Muzny D."/>
            <person name="Worley K."/>
            <person name="Gibbs R."/>
        </authorList>
    </citation>
    <scope>NUCLEOTIDE SEQUENCE [LARGE SCALE GENOMIC DNA]</scope>
    <source>
        <strain evidence="7 8">DSM 17361</strain>
    </source>
</reference>
<dbReference type="GO" id="GO:0106008">
    <property type="term" value="F:2-oxoglutaramate amidase activity"/>
    <property type="evidence" value="ECO:0007669"/>
    <property type="project" value="TreeGrafter"/>
</dbReference>
<evidence type="ECO:0000313" key="7">
    <source>
        <dbReference type="EMBL" id="EFA43749.1"/>
    </source>
</evidence>
<evidence type="ECO:0000256" key="2">
    <source>
        <dbReference type="ARBA" id="ARBA00022801"/>
    </source>
</evidence>
<dbReference type="Gene3D" id="3.60.110.10">
    <property type="entry name" value="Carbon-nitrogen hydrolase"/>
    <property type="match status" value="1"/>
</dbReference>
<dbReference type="eggNOG" id="COG0388">
    <property type="taxonomic scope" value="Bacteria"/>
</dbReference>
<dbReference type="PANTHER" id="PTHR47799:SF1">
    <property type="entry name" value="OMEGA-AMIDASE YAFV"/>
    <property type="match status" value="1"/>
</dbReference>
<comment type="caution">
    <text evidence="7">The sequence shown here is derived from an EMBL/GenBank/DDBJ whole genome shotgun (WGS) entry which is preliminary data.</text>
</comment>
<sequence length="265" mass="29852">MVGDCEKLVAHVGKMKVTILQTDIVWANPQENIKNATCLLDQNRGADLYVLPEMFSTGFATRPAGIAESDGFSINWMKAMAQRQGCAIAGSVAIEESGRYYNRFYFVFPDGRVLHYDKRHLFTHGGEHKHFTAGQERVIVEYQGFRILLQVCYDLRFPVFSRNRKDYDMVIYVANWPTVRLKAWTALLHARAIENQCYTIGVNRTGDDPSCHYSGGSEIIAPWGETIAACEQNTVGTATAEFGIESLLDFRQQFPVLEDGDSFSL</sequence>
<evidence type="ECO:0000313" key="8">
    <source>
        <dbReference type="Proteomes" id="UP000003160"/>
    </source>
</evidence>
<dbReference type="CDD" id="cd07575">
    <property type="entry name" value="Xc-1258_like"/>
    <property type="match status" value="1"/>
</dbReference>
<organism evidence="7 8">
    <name type="scientific">Hallella bergensis DSM 17361</name>
    <dbReference type="NCBI Taxonomy" id="585502"/>
    <lineage>
        <taxon>Bacteria</taxon>
        <taxon>Pseudomonadati</taxon>
        <taxon>Bacteroidota</taxon>
        <taxon>Bacteroidia</taxon>
        <taxon>Bacteroidales</taxon>
        <taxon>Prevotellaceae</taxon>
        <taxon>Hallella</taxon>
    </lineage>
</organism>
<evidence type="ECO:0000259" key="6">
    <source>
        <dbReference type="PROSITE" id="PS50263"/>
    </source>
</evidence>
<dbReference type="HOGENOM" id="CLU_030130_3_7_10"/>
<evidence type="ECO:0000256" key="3">
    <source>
        <dbReference type="ARBA" id="ARBA00039118"/>
    </source>
</evidence>